<keyword evidence="2" id="KW-1185">Reference proteome</keyword>
<organism evidence="1 2">
    <name type="scientific">Okeania hirsuta</name>
    <dbReference type="NCBI Taxonomy" id="1458930"/>
    <lineage>
        <taxon>Bacteria</taxon>
        <taxon>Bacillati</taxon>
        <taxon>Cyanobacteriota</taxon>
        <taxon>Cyanophyceae</taxon>
        <taxon>Oscillatoriophycideae</taxon>
        <taxon>Oscillatoriales</taxon>
        <taxon>Microcoleaceae</taxon>
        <taxon>Okeania</taxon>
    </lineage>
</organism>
<dbReference type="Proteomes" id="UP000269154">
    <property type="component" value="Unassembled WGS sequence"/>
</dbReference>
<dbReference type="OrthoDB" id="518124at2"/>
<gene>
    <name evidence="1" type="ORF">D5R40_05655</name>
</gene>
<protein>
    <submittedName>
        <fullName evidence="1">Uncharacterized protein</fullName>
    </submittedName>
</protein>
<evidence type="ECO:0000313" key="2">
    <source>
        <dbReference type="Proteomes" id="UP000269154"/>
    </source>
</evidence>
<comment type="caution">
    <text evidence="1">The sequence shown here is derived from an EMBL/GenBank/DDBJ whole genome shotgun (WGS) entry which is preliminary data.</text>
</comment>
<accession>A0A3N6PS63</accession>
<dbReference type="EMBL" id="RCBY01000019">
    <property type="protein sequence ID" value="RQH51450.1"/>
    <property type="molecule type" value="Genomic_DNA"/>
</dbReference>
<evidence type="ECO:0000313" key="1">
    <source>
        <dbReference type="EMBL" id="RQH51450.1"/>
    </source>
</evidence>
<reference evidence="1 2" key="1">
    <citation type="journal article" date="2018" name="ACS Chem. Biol.">
        <title>Ketoreductase domain dysfunction expands chemodiversity: malyngamide biosynthesis in the cyanobacterium Okeania hirsuta.</title>
        <authorList>
            <person name="Moss N.A."/>
            <person name="Leao T."/>
            <person name="Rankin M."/>
            <person name="McCullough T.M."/>
            <person name="Qu P."/>
            <person name="Korobeynikov A."/>
            <person name="Smith J.L."/>
            <person name="Gerwick L."/>
            <person name="Gerwick W.H."/>
        </authorList>
    </citation>
    <scope>NUCLEOTIDE SEQUENCE [LARGE SCALE GENOMIC DNA]</scope>
    <source>
        <strain evidence="1 2">PAB10Feb10-1</strain>
    </source>
</reference>
<proteinExistence type="predicted"/>
<dbReference type="AlphaFoldDB" id="A0A3N6PS63"/>
<sequence length="203" mass="22629">MSYSKFTIEELQKTFNLTIVETVGKFNDLPEIPPSQFLQEALQYYLPLAVAIGTEKARSELIIAPILFAIKKQLDNQISIFSGVEFNIDIEQGLNGFCDFIISCSTLQLLIEAPVVALVEAKNDNIKSGLAQCMAEMVAAQVFNQRENNEIPLIYGVVTTGTTWQFLELESQTMTVDLEEYSVKNLPKILGILTNFVSYSTVS</sequence>
<dbReference type="RefSeq" id="WP_124154330.1">
    <property type="nucleotide sequence ID" value="NZ_CAWOLW010000101.1"/>
</dbReference>
<name>A0A3N6PS63_9CYAN</name>